<feature type="compositionally biased region" description="Low complexity" evidence="1">
    <location>
        <begin position="123"/>
        <end position="141"/>
    </location>
</feature>
<feature type="compositionally biased region" description="Basic and acidic residues" evidence="1">
    <location>
        <begin position="101"/>
        <end position="118"/>
    </location>
</feature>
<sequence length="381" mass="42645">WIRILIQETGCAKSVENKPLLDLVNASVEPEDEIYAQINESEEVRYISPYTSSDSESDESDACKESPTKKGPAKEGPFKESSAKERSVEETSIKESAANEESVKEGSVRVSVNEKLRLYENLATKPTSKAKPPSPARSPTAQTNKVHAAKVVHETVVTEHAATPAKDRLLLRLGSRESGIVVSSTSAFPYGDNELLHQTPNPILADVRLKRKEEKSKNEEARQDASEQQVKILTQRLNDAIVRRDNTKGWRGKNAQVNEDIKELESELRKENEQLVSTRSTVKKLREDIEKIRKDDIKKSNTKDDEPKKLHTSELAITISPKKSLQKKNFEMVEYTVTVPDREAKPMPNATGAVMARLKAFEEMEKKSKEAGKSTPKANKN</sequence>
<proteinExistence type="predicted"/>
<protein>
    <submittedName>
        <fullName evidence="3">Neurofilament heavy polypeptide-like</fullName>
    </submittedName>
</protein>
<feature type="non-terminal residue" evidence="3">
    <location>
        <position position="1"/>
    </location>
</feature>
<organism evidence="2 3">
    <name type="scientific">Priapulus caudatus</name>
    <name type="common">Priapulid worm</name>
    <dbReference type="NCBI Taxonomy" id="37621"/>
    <lineage>
        <taxon>Eukaryota</taxon>
        <taxon>Metazoa</taxon>
        <taxon>Ecdysozoa</taxon>
        <taxon>Scalidophora</taxon>
        <taxon>Priapulida</taxon>
        <taxon>Priapulimorpha</taxon>
        <taxon>Priapulimorphida</taxon>
        <taxon>Priapulidae</taxon>
        <taxon>Priapulus</taxon>
    </lineage>
</organism>
<evidence type="ECO:0000256" key="1">
    <source>
        <dbReference type="SAM" id="MobiDB-lite"/>
    </source>
</evidence>
<gene>
    <name evidence="3" type="primary">LOC106807755</name>
</gene>
<dbReference type="Proteomes" id="UP000695022">
    <property type="component" value="Unplaced"/>
</dbReference>
<keyword evidence="2" id="KW-1185">Reference proteome</keyword>
<feature type="compositionally biased region" description="Basic and acidic residues" evidence="1">
    <location>
        <begin position="61"/>
        <end position="93"/>
    </location>
</feature>
<feature type="region of interest" description="Disordered" evidence="1">
    <location>
        <begin position="45"/>
        <end position="146"/>
    </location>
</feature>
<feature type="region of interest" description="Disordered" evidence="1">
    <location>
        <begin position="292"/>
        <end position="311"/>
    </location>
</feature>
<accession>A0ABM1E0H4</accession>
<name>A0ABM1E0H4_PRICU</name>
<dbReference type="RefSeq" id="XP_014665695.1">
    <property type="nucleotide sequence ID" value="XM_014810209.1"/>
</dbReference>
<reference evidence="3" key="1">
    <citation type="submission" date="2025-08" db="UniProtKB">
        <authorList>
            <consortium name="RefSeq"/>
        </authorList>
    </citation>
    <scope>IDENTIFICATION</scope>
</reference>
<evidence type="ECO:0000313" key="3">
    <source>
        <dbReference type="RefSeq" id="XP_014665695.1"/>
    </source>
</evidence>
<evidence type="ECO:0000313" key="2">
    <source>
        <dbReference type="Proteomes" id="UP000695022"/>
    </source>
</evidence>
<dbReference type="GeneID" id="106807755"/>